<dbReference type="GO" id="GO:0008289">
    <property type="term" value="F:lipid binding"/>
    <property type="evidence" value="ECO:0007669"/>
    <property type="project" value="UniProtKB-KW"/>
</dbReference>
<dbReference type="AlphaFoldDB" id="A0A172RYQ0"/>
<dbReference type="PANTHER" id="PTHR33434:SF2">
    <property type="entry name" value="FATTY ACID-BINDING PROTEIN TM_1468"/>
    <property type="match status" value="1"/>
</dbReference>
<protein>
    <submittedName>
        <fullName evidence="2">EDD domain protein, DegV family</fullName>
    </submittedName>
</protein>
<dbReference type="InterPro" id="IPR003797">
    <property type="entry name" value="DegV"/>
</dbReference>
<gene>
    <name evidence="2" type="ORF">SAMN02910314_00900</name>
</gene>
<dbReference type="NCBIfam" id="TIGR00762">
    <property type="entry name" value="DegV"/>
    <property type="match status" value="1"/>
</dbReference>
<accession>A0A172RYQ0</accession>
<dbReference type="EMBL" id="FOEC01000004">
    <property type="protein sequence ID" value="SEO69697.1"/>
    <property type="molecule type" value="Genomic_DNA"/>
</dbReference>
<dbReference type="Gene3D" id="3.30.1180.10">
    <property type="match status" value="1"/>
</dbReference>
<keyword evidence="3" id="KW-1185">Reference proteome</keyword>
<evidence type="ECO:0000313" key="2">
    <source>
        <dbReference type="EMBL" id="SEO69697.1"/>
    </source>
</evidence>
<evidence type="ECO:0000256" key="1">
    <source>
        <dbReference type="ARBA" id="ARBA00023121"/>
    </source>
</evidence>
<dbReference type="RefSeq" id="WP_066662985.1">
    <property type="nucleotide sequence ID" value="NZ_CP011402.1"/>
</dbReference>
<dbReference type="InterPro" id="IPR050270">
    <property type="entry name" value="DegV_domain_contain"/>
</dbReference>
<dbReference type="KEGG" id="ddt:AAY81_06675"/>
<name>A0A172RYQ0_9ACTN</name>
<dbReference type="STRING" id="79604.AAY81_06675"/>
<dbReference type="Gene3D" id="3.40.50.10170">
    <property type="match status" value="1"/>
</dbReference>
<dbReference type="PATRIC" id="fig|79604.3.peg.1349"/>
<evidence type="ECO:0000313" key="3">
    <source>
        <dbReference type="Proteomes" id="UP000182975"/>
    </source>
</evidence>
<proteinExistence type="predicted"/>
<dbReference type="Pfam" id="PF02645">
    <property type="entry name" value="DegV"/>
    <property type="match status" value="1"/>
</dbReference>
<reference evidence="3" key="1">
    <citation type="submission" date="2016-10" db="EMBL/GenBank/DDBJ databases">
        <authorList>
            <person name="Varghese N."/>
        </authorList>
    </citation>
    <scope>NUCLEOTIDE SEQUENCE [LARGE SCALE GENOMIC DNA]</scope>
    <source>
        <strain evidence="3">DSM 21843</strain>
    </source>
</reference>
<sequence>MQPKCNLIVDSCCDLPLSAVDKSGVTLIKFPYVFDGVEHIDDLYQTTSPRDFFAAMRDKKRQPPTTSQLPARVLHDEFEKAYASGVPTVYLSFSSGLSGSYDAAVLMRDSLAAQHPDGKLLIVDTKLASIAEGLLVMGAIEQRAAGLSAEEMVAWVEEARYFVNAQFMVDDLDALRRGGRIPSGVALAGAKLDVKPLLGFDLEGHLSLVGMARGRKKGIRQLAEYYDKHFDASGGSNQVLMGNADCPKDMERLRGEIGKVNPTAVFVDSSIGPVIGSHVGSGMLAVVFWGPDRREELSVADRIARRVKGK</sequence>
<dbReference type="SUPFAM" id="SSF82549">
    <property type="entry name" value="DAK1/DegV-like"/>
    <property type="match status" value="1"/>
</dbReference>
<dbReference type="PANTHER" id="PTHR33434">
    <property type="entry name" value="DEGV DOMAIN-CONTAINING PROTEIN DR_1986-RELATED"/>
    <property type="match status" value="1"/>
</dbReference>
<dbReference type="PROSITE" id="PS51482">
    <property type="entry name" value="DEGV"/>
    <property type="match status" value="1"/>
</dbReference>
<dbReference type="InterPro" id="IPR043168">
    <property type="entry name" value="DegV_C"/>
</dbReference>
<dbReference type="OrthoDB" id="9760324at2"/>
<organism evidence="2 3">
    <name type="scientific">Denitrobacterium detoxificans</name>
    <dbReference type="NCBI Taxonomy" id="79604"/>
    <lineage>
        <taxon>Bacteria</taxon>
        <taxon>Bacillati</taxon>
        <taxon>Actinomycetota</taxon>
        <taxon>Coriobacteriia</taxon>
        <taxon>Eggerthellales</taxon>
        <taxon>Eggerthellaceae</taxon>
        <taxon>Denitrobacterium</taxon>
    </lineage>
</organism>
<keyword evidence="1" id="KW-0446">Lipid-binding</keyword>
<dbReference type="Proteomes" id="UP000182975">
    <property type="component" value="Unassembled WGS sequence"/>
</dbReference>